<keyword evidence="5" id="KW-1185">Reference proteome</keyword>
<dbReference type="AlphaFoldDB" id="A0A327Z3E7"/>
<feature type="signal peptide" evidence="3">
    <location>
        <begin position="1"/>
        <end position="32"/>
    </location>
</feature>
<evidence type="ECO:0000256" key="1">
    <source>
        <dbReference type="SAM" id="MobiDB-lite"/>
    </source>
</evidence>
<evidence type="ECO:0000256" key="3">
    <source>
        <dbReference type="SAM" id="SignalP"/>
    </source>
</evidence>
<feature type="chain" id="PRO_5016409040" description="LPXTG-motif cell wall-anchored protein" evidence="3">
    <location>
        <begin position="33"/>
        <end position="427"/>
    </location>
</feature>
<reference evidence="4 5" key="1">
    <citation type="submission" date="2018-06" db="EMBL/GenBank/DDBJ databases">
        <title>Genomic Encyclopedia of Type Strains, Phase III (KMG-III): the genomes of soil and plant-associated and newly described type strains.</title>
        <authorList>
            <person name="Whitman W."/>
        </authorList>
    </citation>
    <scope>NUCLEOTIDE SEQUENCE [LARGE SCALE GENOMIC DNA]</scope>
    <source>
        <strain evidence="4 5">CGMCC 4.7090</strain>
    </source>
</reference>
<feature type="transmembrane region" description="Helical" evidence="2">
    <location>
        <begin position="395"/>
        <end position="418"/>
    </location>
</feature>
<comment type="caution">
    <text evidence="4">The sequence shown here is derived from an EMBL/GenBank/DDBJ whole genome shotgun (WGS) entry which is preliminary data.</text>
</comment>
<dbReference type="Proteomes" id="UP000249341">
    <property type="component" value="Unassembled WGS sequence"/>
</dbReference>
<dbReference type="RefSeq" id="WP_111654253.1">
    <property type="nucleotide sequence ID" value="NZ_JACHWI010000002.1"/>
</dbReference>
<proteinExistence type="predicted"/>
<sequence>MRYTPLRRVALVAAGALLGLTGLMSVASPASATDNTEPLPGCVSSTDAKLEVSGWEGGKTNAVVTYKDAAPLCDDLVVNMLSYTATSAKFALPQYLFGSQTQQINKDATSGTLTFSGVPVPDCYAQVDLVRGKRIINPLVSNDDLYGTRKLAHWNGGQGVCSAKPVAEPVSDCDGNVKISLVNPKTTDATKFEITADGGYSETVTVEPNSLGSVTVPATNATNISVKAAGKELYAGSWAKPEGCVTPEPVPAVLTSASTCDELTFKVVNPAGGKDATVTFTPNEGNGDAKTVTVKAGETTDVSFPAKENLAVTVSGDLTNSNGIVSWTKPEDCATTPPTEGTPSASPSVSTPAETPSATPSESTATPSESASTSTTPVATTPVSDNDESLPVTGAAAGGVAGGAALLVAVGAGLFFMARRRKLNFKA</sequence>
<keyword evidence="2" id="KW-0812">Transmembrane</keyword>
<evidence type="ECO:0000313" key="5">
    <source>
        <dbReference type="Proteomes" id="UP000249341"/>
    </source>
</evidence>
<keyword evidence="2" id="KW-0472">Membrane</keyword>
<feature type="compositionally biased region" description="Low complexity" evidence="1">
    <location>
        <begin position="342"/>
        <end position="384"/>
    </location>
</feature>
<keyword evidence="2" id="KW-1133">Transmembrane helix</keyword>
<organism evidence="4 5">
    <name type="scientific">Actinoplanes lutulentus</name>
    <dbReference type="NCBI Taxonomy" id="1287878"/>
    <lineage>
        <taxon>Bacteria</taxon>
        <taxon>Bacillati</taxon>
        <taxon>Actinomycetota</taxon>
        <taxon>Actinomycetes</taxon>
        <taxon>Micromonosporales</taxon>
        <taxon>Micromonosporaceae</taxon>
        <taxon>Actinoplanes</taxon>
    </lineage>
</organism>
<dbReference type="InterPro" id="IPR006311">
    <property type="entry name" value="TAT_signal"/>
</dbReference>
<gene>
    <name evidence="4" type="ORF">B0I29_12533</name>
</gene>
<keyword evidence="3" id="KW-0732">Signal</keyword>
<dbReference type="EMBL" id="QLMJ01000025">
    <property type="protein sequence ID" value="RAK26879.1"/>
    <property type="molecule type" value="Genomic_DNA"/>
</dbReference>
<evidence type="ECO:0008006" key="6">
    <source>
        <dbReference type="Google" id="ProtNLM"/>
    </source>
</evidence>
<evidence type="ECO:0000256" key="2">
    <source>
        <dbReference type="SAM" id="Phobius"/>
    </source>
</evidence>
<name>A0A327Z3E7_9ACTN</name>
<protein>
    <recommendedName>
        <fullName evidence="6">LPXTG-motif cell wall-anchored protein</fullName>
    </recommendedName>
</protein>
<feature type="region of interest" description="Disordered" evidence="1">
    <location>
        <begin position="318"/>
        <end position="390"/>
    </location>
</feature>
<evidence type="ECO:0000313" key="4">
    <source>
        <dbReference type="EMBL" id="RAK26879.1"/>
    </source>
</evidence>
<dbReference type="PROSITE" id="PS51318">
    <property type="entry name" value="TAT"/>
    <property type="match status" value="1"/>
</dbReference>
<accession>A0A327Z3E7</accession>